<sequence length="672" mass="73132">MRFASAVVFLSSLVAGESLKKLNTGLTILVNNDLLGPNSPNADTSVILTDSPLSQADFEQVCSSLGEQPYSPNKSTNTKALQPLLNYIKHEDHATPSTQFWISQQKAINTSGHITSPKPKKTTLQGLCTNTSPFSTPSFSDTSSKNQISLQVNNQTLTGFRDRLSFRFLGLRYAPQPQRFTYSTLFQGNGEQASALNYGSQCAQGTDTGSEDCLFLNVWTPYLPNPVSNKKKSLRPVAFWIHGGAFTGGTANDATFDGGNMASRGDIVVVAINYRLSTLGFLALKDGITNGNYGLADQIIALDWVKQNIASLGGDPDRVTIFGQSAGAASVRALIASPKAKNKFSGAILLSNLGGLGYGTTYSKYYTIDEQFSVAASQILSATNCTDVDCLRSVPAHTLTQLGGARYLVVDGTYLTSSSLPTSSGPPLNMNLMMGITRDDGAPFISFPTAPNISQIEYLASQGFSSPPIPLDLYPVTPSNNRSLSLFTSSAKLATDAIFRCVDQATAYSLLENNRVKEIYYYEFDRTYQTGGWPGLDVCEPPRSEKFPKGDLTKEYLNCHSGELYYVFGTLTRQGLTDRDGHDISFGGYILDSFLGFIRTGNPDLLGKNNNEWVKVRGYEKSLELAGKKKWESSKKGKLGVRIFDWPESKMTGFRSLKECDKLGLGLESYYG</sequence>
<accession>A0AAN7BZZ9</accession>
<dbReference type="AlphaFoldDB" id="A0AAN7BZZ9"/>
<organism evidence="3 4">
    <name type="scientific">Podospora fimiseda</name>
    <dbReference type="NCBI Taxonomy" id="252190"/>
    <lineage>
        <taxon>Eukaryota</taxon>
        <taxon>Fungi</taxon>
        <taxon>Dikarya</taxon>
        <taxon>Ascomycota</taxon>
        <taxon>Pezizomycotina</taxon>
        <taxon>Sordariomycetes</taxon>
        <taxon>Sordariomycetidae</taxon>
        <taxon>Sordariales</taxon>
        <taxon>Podosporaceae</taxon>
        <taxon>Podospora</taxon>
    </lineage>
</organism>
<feature type="signal peptide" evidence="1">
    <location>
        <begin position="1"/>
        <end position="16"/>
    </location>
</feature>
<dbReference type="EMBL" id="MU865289">
    <property type="protein sequence ID" value="KAK4232043.1"/>
    <property type="molecule type" value="Genomic_DNA"/>
</dbReference>
<dbReference type="PANTHER" id="PTHR43142">
    <property type="entry name" value="CARBOXYLIC ESTER HYDROLASE"/>
    <property type="match status" value="1"/>
</dbReference>
<gene>
    <name evidence="3" type="ORF">QBC38DRAFT_143667</name>
</gene>
<reference evidence="3" key="2">
    <citation type="submission" date="2023-05" db="EMBL/GenBank/DDBJ databases">
        <authorList>
            <consortium name="Lawrence Berkeley National Laboratory"/>
            <person name="Steindorff A."/>
            <person name="Hensen N."/>
            <person name="Bonometti L."/>
            <person name="Westerberg I."/>
            <person name="Brannstrom I.O."/>
            <person name="Guillou S."/>
            <person name="Cros-Aarteil S."/>
            <person name="Calhoun S."/>
            <person name="Haridas S."/>
            <person name="Kuo A."/>
            <person name="Mondo S."/>
            <person name="Pangilinan J."/>
            <person name="Riley R."/>
            <person name="Labutti K."/>
            <person name="Andreopoulos B."/>
            <person name="Lipzen A."/>
            <person name="Chen C."/>
            <person name="Yanf M."/>
            <person name="Daum C."/>
            <person name="Ng V."/>
            <person name="Clum A."/>
            <person name="Ohm R."/>
            <person name="Martin F."/>
            <person name="Silar P."/>
            <person name="Natvig D."/>
            <person name="Lalanne C."/>
            <person name="Gautier V."/>
            <person name="Ament-Velasquez S.L."/>
            <person name="Kruys A."/>
            <person name="Hutchinson M.I."/>
            <person name="Powell A.J."/>
            <person name="Barry K."/>
            <person name="Miller A.N."/>
            <person name="Grigoriev I.V."/>
            <person name="Debuchy R."/>
            <person name="Gladieux P."/>
            <person name="Thoren M.H."/>
            <person name="Johannesson H."/>
        </authorList>
    </citation>
    <scope>NUCLEOTIDE SEQUENCE</scope>
    <source>
        <strain evidence="3">CBS 990.96</strain>
    </source>
</reference>
<reference evidence="3" key="1">
    <citation type="journal article" date="2023" name="Mol. Phylogenet. Evol.">
        <title>Genome-scale phylogeny and comparative genomics of the fungal order Sordariales.</title>
        <authorList>
            <person name="Hensen N."/>
            <person name="Bonometti L."/>
            <person name="Westerberg I."/>
            <person name="Brannstrom I.O."/>
            <person name="Guillou S."/>
            <person name="Cros-Aarteil S."/>
            <person name="Calhoun S."/>
            <person name="Haridas S."/>
            <person name="Kuo A."/>
            <person name="Mondo S."/>
            <person name="Pangilinan J."/>
            <person name="Riley R."/>
            <person name="LaButti K."/>
            <person name="Andreopoulos B."/>
            <person name="Lipzen A."/>
            <person name="Chen C."/>
            <person name="Yan M."/>
            <person name="Daum C."/>
            <person name="Ng V."/>
            <person name="Clum A."/>
            <person name="Steindorff A."/>
            <person name="Ohm R.A."/>
            <person name="Martin F."/>
            <person name="Silar P."/>
            <person name="Natvig D.O."/>
            <person name="Lalanne C."/>
            <person name="Gautier V."/>
            <person name="Ament-Velasquez S.L."/>
            <person name="Kruys A."/>
            <person name="Hutchinson M.I."/>
            <person name="Powell A.J."/>
            <person name="Barry K."/>
            <person name="Miller A.N."/>
            <person name="Grigoriev I.V."/>
            <person name="Debuchy R."/>
            <person name="Gladieux P."/>
            <person name="Hiltunen Thoren M."/>
            <person name="Johannesson H."/>
        </authorList>
    </citation>
    <scope>NUCLEOTIDE SEQUENCE</scope>
    <source>
        <strain evidence="3">CBS 990.96</strain>
    </source>
</reference>
<feature type="chain" id="PRO_5042901396" evidence="1">
    <location>
        <begin position="17"/>
        <end position="672"/>
    </location>
</feature>
<dbReference type="PROSITE" id="PS00941">
    <property type="entry name" value="CARBOXYLESTERASE_B_2"/>
    <property type="match status" value="1"/>
</dbReference>
<dbReference type="InterPro" id="IPR002018">
    <property type="entry name" value="CarbesteraseB"/>
</dbReference>
<protein>
    <submittedName>
        <fullName evidence="3">Cholinesterase</fullName>
    </submittedName>
</protein>
<comment type="caution">
    <text evidence="3">The sequence shown here is derived from an EMBL/GenBank/DDBJ whole genome shotgun (WGS) entry which is preliminary data.</text>
</comment>
<keyword evidence="4" id="KW-1185">Reference proteome</keyword>
<dbReference type="InterPro" id="IPR019819">
    <property type="entry name" value="Carboxylesterase_B_CS"/>
</dbReference>
<evidence type="ECO:0000313" key="3">
    <source>
        <dbReference type="EMBL" id="KAK4232043.1"/>
    </source>
</evidence>
<evidence type="ECO:0000256" key="1">
    <source>
        <dbReference type="SAM" id="SignalP"/>
    </source>
</evidence>
<dbReference type="Gene3D" id="3.40.50.1820">
    <property type="entry name" value="alpha/beta hydrolase"/>
    <property type="match status" value="1"/>
</dbReference>
<dbReference type="InterPro" id="IPR029058">
    <property type="entry name" value="AB_hydrolase_fold"/>
</dbReference>
<dbReference type="PANTHER" id="PTHR43142:SF3">
    <property type="entry name" value="PUTATIVE (AFU_ORTHOLOGUE AFUA_3G09070)-RELATED"/>
    <property type="match status" value="1"/>
</dbReference>
<name>A0AAN7BZZ9_9PEZI</name>
<dbReference type="Proteomes" id="UP001301958">
    <property type="component" value="Unassembled WGS sequence"/>
</dbReference>
<keyword evidence="1" id="KW-0732">Signal</keyword>
<evidence type="ECO:0000313" key="4">
    <source>
        <dbReference type="Proteomes" id="UP001301958"/>
    </source>
</evidence>
<evidence type="ECO:0000259" key="2">
    <source>
        <dbReference type="Pfam" id="PF00135"/>
    </source>
</evidence>
<dbReference type="SUPFAM" id="SSF53474">
    <property type="entry name" value="alpha/beta-Hydrolases"/>
    <property type="match status" value="1"/>
</dbReference>
<dbReference type="Pfam" id="PF00135">
    <property type="entry name" value="COesterase"/>
    <property type="match status" value="1"/>
</dbReference>
<feature type="domain" description="Carboxylesterase type B" evidence="2">
    <location>
        <begin position="167"/>
        <end position="626"/>
    </location>
</feature>
<proteinExistence type="predicted"/>